<feature type="compositionally biased region" description="Polar residues" evidence="1">
    <location>
        <begin position="195"/>
        <end position="216"/>
    </location>
</feature>
<dbReference type="InterPro" id="IPR000719">
    <property type="entry name" value="Prot_kinase_dom"/>
</dbReference>
<dbReference type="GO" id="GO:0005524">
    <property type="term" value="F:ATP binding"/>
    <property type="evidence" value="ECO:0007669"/>
    <property type="project" value="InterPro"/>
</dbReference>
<dbReference type="PROSITE" id="PS50011">
    <property type="entry name" value="PROTEIN_KINASE_DOM"/>
    <property type="match status" value="1"/>
</dbReference>
<dbReference type="PANTHER" id="PTHR24359:SF37">
    <property type="entry name" value="PROTEIN KINASE DOMAIN-CONTAINING PROTEIN"/>
    <property type="match status" value="1"/>
</dbReference>
<dbReference type="GO" id="GO:0004674">
    <property type="term" value="F:protein serine/threonine kinase activity"/>
    <property type="evidence" value="ECO:0007669"/>
    <property type="project" value="TreeGrafter"/>
</dbReference>
<dbReference type="SUPFAM" id="SSF56112">
    <property type="entry name" value="Protein kinase-like (PK-like)"/>
    <property type="match status" value="1"/>
</dbReference>
<evidence type="ECO:0000313" key="4">
    <source>
        <dbReference type="Proteomes" id="UP000799777"/>
    </source>
</evidence>
<evidence type="ECO:0000313" key="3">
    <source>
        <dbReference type="EMBL" id="KAF2026799.1"/>
    </source>
</evidence>
<gene>
    <name evidence="3" type="ORF">EK21DRAFT_73336</name>
</gene>
<dbReference type="Pfam" id="PF00069">
    <property type="entry name" value="Pkinase"/>
    <property type="match status" value="1"/>
</dbReference>
<dbReference type="EMBL" id="ML978236">
    <property type="protein sequence ID" value="KAF2026799.1"/>
    <property type="molecule type" value="Genomic_DNA"/>
</dbReference>
<dbReference type="AlphaFoldDB" id="A0A9P4H3X4"/>
<dbReference type="InterPro" id="IPR011009">
    <property type="entry name" value="Kinase-like_dom_sf"/>
</dbReference>
<reference evidence="3" key="1">
    <citation type="journal article" date="2020" name="Stud. Mycol.">
        <title>101 Dothideomycetes genomes: a test case for predicting lifestyles and emergence of pathogens.</title>
        <authorList>
            <person name="Haridas S."/>
            <person name="Albert R."/>
            <person name="Binder M."/>
            <person name="Bloem J."/>
            <person name="Labutti K."/>
            <person name="Salamov A."/>
            <person name="Andreopoulos B."/>
            <person name="Baker S."/>
            <person name="Barry K."/>
            <person name="Bills G."/>
            <person name="Bluhm B."/>
            <person name="Cannon C."/>
            <person name="Castanera R."/>
            <person name="Culley D."/>
            <person name="Daum C."/>
            <person name="Ezra D."/>
            <person name="Gonzalez J."/>
            <person name="Henrissat B."/>
            <person name="Kuo A."/>
            <person name="Liang C."/>
            <person name="Lipzen A."/>
            <person name="Lutzoni F."/>
            <person name="Magnuson J."/>
            <person name="Mondo S."/>
            <person name="Nolan M."/>
            <person name="Ohm R."/>
            <person name="Pangilinan J."/>
            <person name="Park H.-J."/>
            <person name="Ramirez L."/>
            <person name="Alfaro M."/>
            <person name="Sun H."/>
            <person name="Tritt A."/>
            <person name="Yoshinaga Y."/>
            <person name="Zwiers L.-H."/>
            <person name="Turgeon B."/>
            <person name="Goodwin S."/>
            <person name="Spatafora J."/>
            <person name="Crous P."/>
            <person name="Grigoriev I."/>
        </authorList>
    </citation>
    <scope>NUCLEOTIDE SEQUENCE</scope>
    <source>
        <strain evidence="3">CBS 110217</strain>
    </source>
</reference>
<dbReference type="PANTHER" id="PTHR24359">
    <property type="entry name" value="SERINE/THREONINE-PROTEIN KINASE SBK1"/>
    <property type="match status" value="1"/>
</dbReference>
<evidence type="ECO:0000259" key="2">
    <source>
        <dbReference type="PROSITE" id="PS50011"/>
    </source>
</evidence>
<evidence type="ECO:0000256" key="1">
    <source>
        <dbReference type="SAM" id="MobiDB-lite"/>
    </source>
</evidence>
<dbReference type="Gene3D" id="1.10.510.10">
    <property type="entry name" value="Transferase(Phosphotransferase) domain 1"/>
    <property type="match status" value="2"/>
</dbReference>
<feature type="domain" description="Protein kinase" evidence="2">
    <location>
        <begin position="444"/>
        <end position="804"/>
    </location>
</feature>
<comment type="caution">
    <text evidence="3">The sequence shown here is derived from an EMBL/GenBank/DDBJ whole genome shotgun (WGS) entry which is preliminary data.</text>
</comment>
<dbReference type="OrthoDB" id="1046782at2759"/>
<dbReference type="SMART" id="SM00220">
    <property type="entry name" value="S_TKc"/>
    <property type="match status" value="1"/>
</dbReference>
<sequence length="804" mass="90068">MDSTAVDEIAHQATTRLAVGATDFAEIGSHLDSPPPPKIRVDQHEESGFGSQSPTGNVLAYRANANLAYCNSFQDCRCSLDGNIDPSKAAGDAARQRADSLCPYATSEHGVGASAESSSSTHIGPVTCEDVTCLLPPIRRNSHWPDMKTATRTNTTIKNDAEHRNAVGDDSASDSTPVYSDQSSDGSDTDVSRPYTRSRTLRTQIPNLSHANSEVSDAGIQNSMEQASDAGHEQSQDLSDIVPTASSSRYALQRAIYATMVTARNDDAALIDQQFFPRNQLSRVINPSTVYAELLHHLPREYSESGIRELAYKICDITSCKVNGKLKRRSHRSIFAILVLAERSRLIVSFLHNKVSDLDLPLEPIKERGCLIGMRQRGTSPDGSQFPPLQCFDDEEWSPASLGSFERYQWYMLAPYFSHGRHGQINYYPLHDQQILPFESSHQAEDDAAESQGGYGRVMMVRIHPAHHRLGRNPSSDYGFAVKQLLSNDRKSFKKEKEMLKKFSGARSHPHIVSLLATYRHRSKYHFIFDRAQSDLGRFWEMCEQAPELSQGDVLWVSKQCLGIADGLFRIHQHKTFKVRRKRILSRQEELSTSKKQVTFVENASGTSLEKRSSVGKRGAKHPNVESQRPASSDMAALELYEIRYGRHGDINPQNILWFTDDLANPAIVSRDLRGLLKIADFGTAEMNSTYSKSGPRDVANTMTYRPPECDAADRTIRQSFDIWCLGCVYLEFVTWMLGGAALVRKFAQKRMSRDPVYGNDETDTYFELIWNKDTRKTEARVKPSVIEVLSRMNLIVTIADQVL</sequence>
<feature type="region of interest" description="Disordered" evidence="1">
    <location>
        <begin position="139"/>
        <end position="216"/>
    </location>
</feature>
<keyword evidence="4" id="KW-1185">Reference proteome</keyword>
<accession>A0A9P4H3X4</accession>
<feature type="compositionally biased region" description="Polar residues" evidence="1">
    <location>
        <begin position="173"/>
        <end position="186"/>
    </location>
</feature>
<dbReference type="Proteomes" id="UP000799777">
    <property type="component" value="Unassembled WGS sequence"/>
</dbReference>
<feature type="region of interest" description="Disordered" evidence="1">
    <location>
        <begin position="602"/>
        <end position="631"/>
    </location>
</feature>
<name>A0A9P4H3X4_9PLEO</name>
<organism evidence="3 4">
    <name type="scientific">Setomelanomma holmii</name>
    <dbReference type="NCBI Taxonomy" id="210430"/>
    <lineage>
        <taxon>Eukaryota</taxon>
        <taxon>Fungi</taxon>
        <taxon>Dikarya</taxon>
        <taxon>Ascomycota</taxon>
        <taxon>Pezizomycotina</taxon>
        <taxon>Dothideomycetes</taxon>
        <taxon>Pleosporomycetidae</taxon>
        <taxon>Pleosporales</taxon>
        <taxon>Pleosporineae</taxon>
        <taxon>Phaeosphaeriaceae</taxon>
        <taxon>Setomelanomma</taxon>
    </lineage>
</organism>
<proteinExistence type="predicted"/>
<protein>
    <recommendedName>
        <fullName evidence="2">Protein kinase domain-containing protein</fullName>
    </recommendedName>
</protein>